<evidence type="ECO:0000313" key="3">
    <source>
        <dbReference type="EMBL" id="EAZ21053.1"/>
    </source>
</evidence>
<accession>A0A8J8Y3I8</accession>
<reference evidence="3" key="2">
    <citation type="submission" date="2008-12" db="EMBL/GenBank/DDBJ databases">
        <title>Improved gene annotation of the rice (Oryza sativa) genomes.</title>
        <authorList>
            <person name="Wang J."/>
            <person name="Li R."/>
            <person name="Fan W."/>
            <person name="Huang Q."/>
            <person name="Zhang J."/>
            <person name="Zhou Y."/>
            <person name="Hu Y."/>
            <person name="Zi S."/>
            <person name="Li J."/>
            <person name="Ni P."/>
            <person name="Zheng H."/>
            <person name="Zhang Y."/>
            <person name="Zhao M."/>
            <person name="Hao Q."/>
            <person name="McDermott J."/>
            <person name="Samudrala R."/>
            <person name="Kristiansen K."/>
            <person name="Wong G.K.-S."/>
        </authorList>
    </citation>
    <scope>NUCLEOTIDE SEQUENCE</scope>
</reference>
<dbReference type="PANTHER" id="PTHR47169:SF2">
    <property type="entry name" value="OS01G0541250 PROTEIN"/>
    <property type="match status" value="1"/>
</dbReference>
<proteinExistence type="predicted"/>
<reference evidence="3" key="1">
    <citation type="journal article" date="2005" name="PLoS Biol.">
        <title>The genomes of Oryza sativa: a history of duplications.</title>
        <authorList>
            <person name="Yu J."/>
            <person name="Wang J."/>
            <person name="Lin W."/>
            <person name="Li S."/>
            <person name="Li H."/>
            <person name="Zhou J."/>
            <person name="Ni P."/>
            <person name="Dong W."/>
            <person name="Hu S."/>
            <person name="Zeng C."/>
            <person name="Zhang J."/>
            <person name="Zhang Y."/>
            <person name="Li R."/>
            <person name="Xu Z."/>
            <person name="Li S."/>
            <person name="Li X."/>
            <person name="Zheng H."/>
            <person name="Cong L."/>
            <person name="Lin L."/>
            <person name="Yin J."/>
            <person name="Geng J."/>
            <person name="Li G."/>
            <person name="Shi J."/>
            <person name="Liu J."/>
            <person name="Lv H."/>
            <person name="Li J."/>
            <person name="Wang J."/>
            <person name="Deng Y."/>
            <person name="Ran L."/>
            <person name="Shi X."/>
            <person name="Wang X."/>
            <person name="Wu Q."/>
            <person name="Li C."/>
            <person name="Ren X."/>
            <person name="Wang J."/>
            <person name="Wang X."/>
            <person name="Li D."/>
            <person name="Liu D."/>
            <person name="Zhang X."/>
            <person name="Ji Z."/>
            <person name="Zhao W."/>
            <person name="Sun Y."/>
            <person name="Zhang Z."/>
            <person name="Bao J."/>
            <person name="Han Y."/>
            <person name="Dong L."/>
            <person name="Ji J."/>
            <person name="Chen P."/>
            <person name="Wu S."/>
            <person name="Liu J."/>
            <person name="Xiao Y."/>
            <person name="Bu D."/>
            <person name="Tan J."/>
            <person name="Yang L."/>
            <person name="Ye C."/>
            <person name="Zhang J."/>
            <person name="Xu J."/>
            <person name="Zhou Y."/>
            <person name="Yu Y."/>
            <person name="Zhang B."/>
            <person name="Zhuang S."/>
            <person name="Wei H."/>
            <person name="Liu B."/>
            <person name="Lei M."/>
            <person name="Yu H."/>
            <person name="Li Y."/>
            <person name="Xu H."/>
            <person name="Wei S."/>
            <person name="He X."/>
            <person name="Fang L."/>
            <person name="Zhang Z."/>
            <person name="Zhang Y."/>
            <person name="Huang X."/>
            <person name="Su Z."/>
            <person name="Tong W."/>
            <person name="Li J."/>
            <person name="Tong Z."/>
            <person name="Li S."/>
            <person name="Ye J."/>
            <person name="Wang L."/>
            <person name="Fang L."/>
            <person name="Lei T."/>
            <person name="Chen C."/>
            <person name="Chen H."/>
            <person name="Xu Z."/>
            <person name="Li H."/>
            <person name="Huang H."/>
            <person name="Zhang F."/>
            <person name="Xu H."/>
            <person name="Li N."/>
            <person name="Zhao C."/>
            <person name="Li S."/>
            <person name="Dong L."/>
            <person name="Huang Y."/>
            <person name="Li L."/>
            <person name="Xi Y."/>
            <person name="Qi Q."/>
            <person name="Li W."/>
            <person name="Zhang B."/>
            <person name="Hu W."/>
            <person name="Zhang Y."/>
            <person name="Tian X."/>
            <person name="Jiao Y."/>
            <person name="Liang X."/>
            <person name="Jin J."/>
            <person name="Gao L."/>
            <person name="Zheng W."/>
            <person name="Hao B."/>
            <person name="Liu S."/>
            <person name="Wang W."/>
            <person name="Yuan L."/>
            <person name="Cao M."/>
            <person name="McDermott J."/>
            <person name="Samudrala R."/>
            <person name="Wang J."/>
            <person name="Wong G.K."/>
            <person name="Yang H."/>
        </authorList>
    </citation>
    <scope>NUCLEOTIDE SEQUENCE [LARGE SCALE GENOMIC DNA]</scope>
</reference>
<dbReference type="OrthoDB" id="155387at2759"/>
<feature type="domain" description="DUF7769" evidence="2">
    <location>
        <begin position="146"/>
        <end position="200"/>
    </location>
</feature>
<evidence type="ECO:0000259" key="2">
    <source>
        <dbReference type="Pfam" id="PF24964"/>
    </source>
</evidence>
<evidence type="ECO:0000256" key="1">
    <source>
        <dbReference type="SAM" id="MobiDB-lite"/>
    </source>
</evidence>
<dbReference type="GO" id="GO:0003676">
    <property type="term" value="F:nucleic acid binding"/>
    <property type="evidence" value="ECO:0007669"/>
    <property type="project" value="InterPro"/>
</dbReference>
<dbReference type="Pfam" id="PF24964">
    <property type="entry name" value="DUF7769"/>
    <property type="match status" value="1"/>
</dbReference>
<organism evidence="3">
    <name type="scientific">Oryza sativa subsp. japonica</name>
    <name type="common">Rice</name>
    <dbReference type="NCBI Taxonomy" id="39947"/>
    <lineage>
        <taxon>Eukaryota</taxon>
        <taxon>Viridiplantae</taxon>
        <taxon>Streptophyta</taxon>
        <taxon>Embryophyta</taxon>
        <taxon>Tracheophyta</taxon>
        <taxon>Spermatophyta</taxon>
        <taxon>Magnoliopsida</taxon>
        <taxon>Liliopsida</taxon>
        <taxon>Poales</taxon>
        <taxon>Poaceae</taxon>
        <taxon>BOP clade</taxon>
        <taxon>Oryzoideae</taxon>
        <taxon>Oryzeae</taxon>
        <taxon>Oryzinae</taxon>
        <taxon>Oryza</taxon>
        <taxon>Oryza sativa</taxon>
    </lineage>
</organism>
<dbReference type="AlphaFoldDB" id="A0A8J8Y3I8"/>
<gene>
    <name evidence="3" type="ORF">OsJ_36699</name>
</gene>
<dbReference type="EMBL" id="CM000149">
    <property type="protein sequence ID" value="EAZ21053.1"/>
    <property type="molecule type" value="Genomic_DNA"/>
</dbReference>
<dbReference type="PANTHER" id="PTHR47169">
    <property type="entry name" value="OS01G0541250 PROTEIN"/>
    <property type="match status" value="1"/>
</dbReference>
<feature type="region of interest" description="Disordered" evidence="1">
    <location>
        <begin position="115"/>
        <end position="148"/>
    </location>
</feature>
<dbReference type="InterPro" id="IPR036397">
    <property type="entry name" value="RNaseH_sf"/>
</dbReference>
<sequence length="549" mass="62916">MAIDLNILAEEEEDGGALPDLNEAQANLEEEVPGRHVIQVDDLARVACHGNDQVVHSFDLNLGAFDLNLEATEEQEQLHPDNDNELQHELEALEDDLRDYGVYIDTVNVVFDREELSDSEEEEDANPNPNPNPDANGNEENSSTELTNPQRQRIYELLLAKSKDGKLEKDTTRAVAQVFIVSIRTVQRIWKRAKLCIAHGVQVNVDSRKRYNCGRKKVVIDLSVVSAIPLRQRSTIRSLAEALGMFKEGHLRRHSNSLKPSLKEANKKERLQWCVGMLDHRTLPNDPKFIEMENIVHIDEKWFNATKKNRTFYLHPLEEEHYRPVQNKNAIEKVMFLSAVARPRYDAEGNCTFDGKIGIWPFVRKEPAQRRSHNRERGTLVTKTIKVDRDTMRSFMISKVLPAIRAGWPLEDARRTIFIQQDNARTHVPIDDEQFSVAVAQMGLDIRLVNQPPNSPDMNCLDLGFFASLQSLTANRVSKNMEELIENVQKEYNDYDPKTLNRVFVTLQSYCIEVMEANGGNKYKIPHMNKARLEAFAVIVSCMRKSYNF</sequence>
<dbReference type="InterPro" id="IPR056671">
    <property type="entry name" value="DUF7769"/>
</dbReference>
<dbReference type="Proteomes" id="UP000007752">
    <property type="component" value="Chromosome 12"/>
</dbReference>
<dbReference type="Gene3D" id="3.30.420.10">
    <property type="entry name" value="Ribonuclease H-like superfamily/Ribonuclease H"/>
    <property type="match status" value="1"/>
</dbReference>
<protein>
    <recommendedName>
        <fullName evidence="2">DUF7769 domain-containing protein</fullName>
    </recommendedName>
</protein>
<name>A0A8J8Y3I8_ORYSJ</name>